<reference evidence="4" key="1">
    <citation type="journal article" date="2021" name="PeerJ">
        <title>Extensive microbial diversity within the chicken gut microbiome revealed by metagenomics and culture.</title>
        <authorList>
            <person name="Gilroy R."/>
            <person name="Ravi A."/>
            <person name="Getino M."/>
            <person name="Pursley I."/>
            <person name="Horton D.L."/>
            <person name="Alikhan N.F."/>
            <person name="Baker D."/>
            <person name="Gharbi K."/>
            <person name="Hall N."/>
            <person name="Watson M."/>
            <person name="Adriaenssens E.M."/>
            <person name="Foster-Nyarko E."/>
            <person name="Jarju S."/>
            <person name="Secka A."/>
            <person name="Antonio M."/>
            <person name="Oren A."/>
            <person name="Chaudhuri R.R."/>
            <person name="La Ragione R."/>
            <person name="Hildebrand F."/>
            <person name="Pallen M.J."/>
        </authorList>
    </citation>
    <scope>NUCLEOTIDE SEQUENCE</scope>
    <source>
        <strain evidence="4">3204</strain>
    </source>
</reference>
<feature type="chain" id="PRO_5039021011" evidence="2">
    <location>
        <begin position="28"/>
        <end position="677"/>
    </location>
</feature>
<keyword evidence="2" id="KW-0732">Signal</keyword>
<evidence type="ECO:0000256" key="2">
    <source>
        <dbReference type="SAM" id="SignalP"/>
    </source>
</evidence>
<protein>
    <submittedName>
        <fullName evidence="4">M60 family metallopeptidase</fullName>
    </submittedName>
</protein>
<feature type="signal peptide" evidence="2">
    <location>
        <begin position="1"/>
        <end position="27"/>
    </location>
</feature>
<accession>A0A9D1ZN10</accession>
<evidence type="ECO:0000313" key="5">
    <source>
        <dbReference type="Proteomes" id="UP000824013"/>
    </source>
</evidence>
<evidence type="ECO:0000313" key="4">
    <source>
        <dbReference type="EMBL" id="HIY93247.1"/>
    </source>
</evidence>
<evidence type="ECO:0000256" key="1">
    <source>
        <dbReference type="SAM" id="MobiDB-lite"/>
    </source>
</evidence>
<dbReference type="InterPro" id="IPR031161">
    <property type="entry name" value="Peptidase_M60_dom"/>
</dbReference>
<organism evidence="4 5">
    <name type="scientific">Candidatus Companilactobacillus pullicola</name>
    <dbReference type="NCBI Taxonomy" id="2838523"/>
    <lineage>
        <taxon>Bacteria</taxon>
        <taxon>Bacillati</taxon>
        <taxon>Bacillota</taxon>
        <taxon>Bacilli</taxon>
        <taxon>Lactobacillales</taxon>
        <taxon>Lactobacillaceae</taxon>
        <taxon>Companilactobacillus</taxon>
    </lineage>
</organism>
<feature type="region of interest" description="Disordered" evidence="1">
    <location>
        <begin position="641"/>
        <end position="677"/>
    </location>
</feature>
<dbReference type="Pfam" id="PF13402">
    <property type="entry name" value="Peptidase_M60"/>
    <property type="match status" value="1"/>
</dbReference>
<dbReference type="EMBL" id="DXCM01000074">
    <property type="protein sequence ID" value="HIY93247.1"/>
    <property type="molecule type" value="Genomic_DNA"/>
</dbReference>
<sequence length="677" mass="75271">MKGKKSKIILSGMALMLPLMFSETINAAAPNSYSVSSSVISKTQSIYTLPPQPTGQSTKGIYQDRQPLGYILKPGSVLTITNNSNTEFTIQLLNNNGPATINKKVQAHSTETIEVPKSPVPQTNRNGKPIKDKANDVDLVPFIRTPRINTSDKISCNVKIQGSYNDLPIFSYTNSNQNNFMNQWKREDSYALVQGNGFQILLPADAQSYVENMDKAPLGYNAKGQPKPVPQGQKYICHNLMDVLHFYDDVLYPTYNTIAGLLPNANEEYNKLVPGKYFYTVNIKGAGGGSYGSSKTEVSSCNDPAWLQPNWLLFHETGHGYQTREMKIGSQYTVEVSNNILGNYMYYHVLFNGNSQGADTYSWNYMGGRGANKERMETSIHDILVKNNWSWDQILPHNGGRGKHVGLVLLQDMVEKMTYKGWTKVYNMDRQQLYAAKQHKEKDLDGKLLNLWDLITKAAVDSGYDYTAIMNEIGKAPCPSISQEVQQNQNKVVNFLWYLMPKSSYSQVYAIVQKIQQKNPGLVYDSNFTLVTPDQTKALNLNGTLNVTFNNLPSSWKGKTISLMNGKQCFGKMTIGSDGKCSLSNIPLGTYTLTDLPNDTELENHYVTVTNDSTHMNSINVNYHSTSSSISSSSTISLSLKNSSSEKNSSTNSKKTSLINNSSRQSSSQVSSSSLQK</sequence>
<reference evidence="4" key="2">
    <citation type="submission" date="2021-04" db="EMBL/GenBank/DDBJ databases">
        <authorList>
            <person name="Gilroy R."/>
        </authorList>
    </citation>
    <scope>NUCLEOTIDE SEQUENCE</scope>
    <source>
        <strain evidence="4">3204</strain>
    </source>
</reference>
<dbReference type="PROSITE" id="PS51723">
    <property type="entry name" value="PEPTIDASE_M60"/>
    <property type="match status" value="1"/>
</dbReference>
<comment type="caution">
    <text evidence="4">The sequence shown here is derived from an EMBL/GenBank/DDBJ whole genome shotgun (WGS) entry which is preliminary data.</text>
</comment>
<dbReference type="Proteomes" id="UP000824013">
    <property type="component" value="Unassembled WGS sequence"/>
</dbReference>
<proteinExistence type="predicted"/>
<feature type="domain" description="Peptidase M60" evidence="3">
    <location>
        <begin position="63"/>
        <end position="415"/>
    </location>
</feature>
<dbReference type="SMART" id="SM01276">
    <property type="entry name" value="M60-like"/>
    <property type="match status" value="1"/>
</dbReference>
<dbReference type="AlphaFoldDB" id="A0A9D1ZN10"/>
<evidence type="ECO:0000259" key="3">
    <source>
        <dbReference type="PROSITE" id="PS51723"/>
    </source>
</evidence>
<gene>
    <name evidence="4" type="ORF">H9820_09950</name>
</gene>
<name>A0A9D1ZN10_9LACO</name>